<evidence type="ECO:0000256" key="4">
    <source>
        <dbReference type="ARBA" id="ARBA00022516"/>
    </source>
</evidence>
<gene>
    <name evidence="14" type="ORF">EVOR1521_LOCUS21467</name>
</gene>
<keyword evidence="15" id="KW-1185">Reference proteome</keyword>
<keyword evidence="8" id="KW-0443">Lipid metabolism</keyword>
<evidence type="ECO:0000313" key="15">
    <source>
        <dbReference type="Proteomes" id="UP001178507"/>
    </source>
</evidence>
<dbReference type="EMBL" id="CAUJNA010003266">
    <property type="protein sequence ID" value="CAJ1397455.1"/>
    <property type="molecule type" value="Genomic_DNA"/>
</dbReference>
<dbReference type="GO" id="GO:0006656">
    <property type="term" value="P:phosphatidylcholine biosynthetic process"/>
    <property type="evidence" value="ECO:0007669"/>
    <property type="project" value="TreeGrafter"/>
</dbReference>
<feature type="transmembrane region" description="Helical" evidence="13">
    <location>
        <begin position="38"/>
        <end position="57"/>
    </location>
</feature>
<feature type="transmembrane region" description="Helical" evidence="13">
    <location>
        <begin position="214"/>
        <end position="232"/>
    </location>
</feature>
<keyword evidence="12" id="KW-0012">Acyltransferase</keyword>
<dbReference type="AlphaFoldDB" id="A0AA36J2S9"/>
<evidence type="ECO:0000256" key="8">
    <source>
        <dbReference type="ARBA" id="ARBA00023098"/>
    </source>
</evidence>
<organism evidence="14 15">
    <name type="scientific">Effrenium voratum</name>
    <dbReference type="NCBI Taxonomy" id="2562239"/>
    <lineage>
        <taxon>Eukaryota</taxon>
        <taxon>Sar</taxon>
        <taxon>Alveolata</taxon>
        <taxon>Dinophyceae</taxon>
        <taxon>Suessiales</taxon>
        <taxon>Symbiodiniaceae</taxon>
        <taxon>Effrenium</taxon>
    </lineage>
</organism>
<feature type="transmembrane region" description="Helical" evidence="13">
    <location>
        <begin position="92"/>
        <end position="119"/>
    </location>
</feature>
<keyword evidence="4" id="KW-0444">Lipid biosynthesis</keyword>
<evidence type="ECO:0000256" key="6">
    <source>
        <dbReference type="ARBA" id="ARBA00022692"/>
    </source>
</evidence>
<evidence type="ECO:0000256" key="5">
    <source>
        <dbReference type="ARBA" id="ARBA00022679"/>
    </source>
</evidence>
<accession>A0AA36J2S9</accession>
<dbReference type="Proteomes" id="UP001178507">
    <property type="component" value="Unassembled WGS sequence"/>
</dbReference>
<dbReference type="InterPro" id="IPR021261">
    <property type="entry name" value="GPCAT"/>
</dbReference>
<dbReference type="PANTHER" id="PTHR31201:SF1">
    <property type="entry name" value="GLYCEROPHOSPHOCHOLINE ACYLTRANSFERASE 1"/>
    <property type="match status" value="1"/>
</dbReference>
<dbReference type="PANTHER" id="PTHR31201">
    <property type="entry name" value="OS01G0585100 PROTEIN"/>
    <property type="match status" value="1"/>
</dbReference>
<evidence type="ECO:0000256" key="13">
    <source>
        <dbReference type="SAM" id="Phobius"/>
    </source>
</evidence>
<keyword evidence="7 13" id="KW-1133">Transmembrane helix</keyword>
<evidence type="ECO:0000256" key="7">
    <source>
        <dbReference type="ARBA" id="ARBA00022989"/>
    </source>
</evidence>
<feature type="transmembrane region" description="Helical" evidence="13">
    <location>
        <begin position="139"/>
        <end position="163"/>
    </location>
</feature>
<comment type="caution">
    <text evidence="14">The sequence shown here is derived from an EMBL/GenBank/DDBJ whole genome shotgun (WGS) entry which is preliminary data.</text>
</comment>
<evidence type="ECO:0000256" key="12">
    <source>
        <dbReference type="ARBA" id="ARBA00023315"/>
    </source>
</evidence>
<evidence type="ECO:0000256" key="2">
    <source>
        <dbReference type="ARBA" id="ARBA00006675"/>
    </source>
</evidence>
<feature type="transmembrane region" description="Helical" evidence="13">
    <location>
        <begin position="309"/>
        <end position="327"/>
    </location>
</feature>
<sequence>MAGRALIADEESTLDPPTILRCIEVIDQRAEGLKAKGMSSASFFFGVTNVLIVTWCFGVMPQHFWIVYIFETLILFPIRWKNAAAAKPLSEVLYWLDFCWFCNFSMNIVLIIYVIDAYFNFPCMSFLMALDAIHVRKFLFCMFFGIQGPLLGAVGALGNALVFHDANNTVSVFIHLCPSLLAYTLRWHREEVLAAWPGLFELDYFKEVSPWVDVYRNAAIAYVIWWVLYSVWLQFSMDMPSKGYDTVFHLMMRGPNPVGPLLSWSPEESSQRAARNDFTRGSAVLYMVFHSMAVLPAILLSVLCWLSQAFHAFFCLAMTLAAIYKGSKRYAYFILESYLGEMRREFAAFVKPASALP</sequence>
<evidence type="ECO:0000256" key="9">
    <source>
        <dbReference type="ARBA" id="ARBA00023136"/>
    </source>
</evidence>
<comment type="subcellular location">
    <subcellularLocation>
        <location evidence="1">Membrane</location>
        <topology evidence="1">Multi-pass membrane protein</topology>
    </subcellularLocation>
</comment>
<reference evidence="14" key="1">
    <citation type="submission" date="2023-08" db="EMBL/GenBank/DDBJ databases">
        <authorList>
            <person name="Chen Y."/>
            <person name="Shah S."/>
            <person name="Dougan E. K."/>
            <person name="Thang M."/>
            <person name="Chan C."/>
        </authorList>
    </citation>
    <scope>NUCLEOTIDE SEQUENCE</scope>
</reference>
<evidence type="ECO:0000256" key="3">
    <source>
        <dbReference type="ARBA" id="ARBA00019082"/>
    </source>
</evidence>
<keyword evidence="5" id="KW-0808">Transferase</keyword>
<keyword evidence="6 13" id="KW-0812">Transmembrane</keyword>
<dbReference type="GO" id="GO:0016020">
    <property type="term" value="C:membrane"/>
    <property type="evidence" value="ECO:0007669"/>
    <property type="project" value="UniProtKB-SubCell"/>
</dbReference>
<evidence type="ECO:0000256" key="10">
    <source>
        <dbReference type="ARBA" id="ARBA00023209"/>
    </source>
</evidence>
<comment type="similarity">
    <text evidence="2">Belongs to the GPC1 family.</text>
</comment>
<name>A0AA36J2S9_9DINO</name>
<feature type="transmembrane region" description="Helical" evidence="13">
    <location>
        <begin position="283"/>
        <end position="303"/>
    </location>
</feature>
<dbReference type="Pfam" id="PF10998">
    <property type="entry name" value="DUF2838"/>
    <property type="match status" value="1"/>
</dbReference>
<evidence type="ECO:0000313" key="14">
    <source>
        <dbReference type="EMBL" id="CAJ1397455.1"/>
    </source>
</evidence>
<keyword evidence="10" id="KW-0594">Phospholipid biosynthesis</keyword>
<dbReference type="GO" id="GO:0016746">
    <property type="term" value="F:acyltransferase activity"/>
    <property type="evidence" value="ECO:0007669"/>
    <property type="project" value="UniProtKB-KW"/>
</dbReference>
<keyword evidence="11" id="KW-1208">Phospholipid metabolism</keyword>
<evidence type="ECO:0000256" key="1">
    <source>
        <dbReference type="ARBA" id="ARBA00004141"/>
    </source>
</evidence>
<protein>
    <recommendedName>
        <fullName evidence="3">Glycerophosphocholine acyltransferase 1</fullName>
    </recommendedName>
</protein>
<proteinExistence type="inferred from homology"/>
<evidence type="ECO:0000256" key="11">
    <source>
        <dbReference type="ARBA" id="ARBA00023264"/>
    </source>
</evidence>
<keyword evidence="9 13" id="KW-0472">Membrane</keyword>